<evidence type="ECO:0000313" key="1">
    <source>
        <dbReference type="EMBL" id="MFC3860293.1"/>
    </source>
</evidence>
<comment type="caution">
    <text evidence="1">The sequence shown here is derived from an EMBL/GenBank/DDBJ whole genome shotgun (WGS) entry which is preliminary data.</text>
</comment>
<reference evidence="2" key="1">
    <citation type="journal article" date="2019" name="Int. J. Syst. Evol. Microbiol.">
        <title>The Global Catalogue of Microorganisms (GCM) 10K type strain sequencing project: providing services to taxonomists for standard genome sequencing and annotation.</title>
        <authorList>
            <consortium name="The Broad Institute Genomics Platform"/>
            <consortium name="The Broad Institute Genome Sequencing Center for Infectious Disease"/>
            <person name="Wu L."/>
            <person name="Ma J."/>
        </authorList>
    </citation>
    <scope>NUCLEOTIDE SEQUENCE [LARGE SCALE GENOMIC DNA]</scope>
    <source>
        <strain evidence="2">CCTCC AB 2013263</strain>
    </source>
</reference>
<keyword evidence="2" id="KW-1185">Reference proteome</keyword>
<gene>
    <name evidence="1" type="ORF">ACFOPQ_05880</name>
</gene>
<name>A0ABV8A3R0_9DEIO</name>
<organism evidence="1 2">
    <name type="scientific">Deinococcus antarcticus</name>
    <dbReference type="NCBI Taxonomy" id="1298767"/>
    <lineage>
        <taxon>Bacteria</taxon>
        <taxon>Thermotogati</taxon>
        <taxon>Deinococcota</taxon>
        <taxon>Deinococci</taxon>
        <taxon>Deinococcales</taxon>
        <taxon>Deinococcaceae</taxon>
        <taxon>Deinococcus</taxon>
    </lineage>
</organism>
<dbReference type="RefSeq" id="WP_380076445.1">
    <property type="nucleotide sequence ID" value="NZ_JBHRZF010000061.1"/>
</dbReference>
<sequence>MDRQQALSIISGTYTVLKARPDETDLSLLKTLENYSNLRREIMELFPEIYEYAPGIVIPRQVEIITRAALGPGYPAKTRPGVNKEATGSIKNEL</sequence>
<evidence type="ECO:0000313" key="2">
    <source>
        <dbReference type="Proteomes" id="UP001595748"/>
    </source>
</evidence>
<dbReference type="Proteomes" id="UP001595748">
    <property type="component" value="Unassembled WGS sequence"/>
</dbReference>
<accession>A0ABV8A3R0</accession>
<dbReference type="EMBL" id="JBHRZF010000061">
    <property type="protein sequence ID" value="MFC3860293.1"/>
    <property type="molecule type" value="Genomic_DNA"/>
</dbReference>
<proteinExistence type="predicted"/>
<protein>
    <submittedName>
        <fullName evidence="1">Uncharacterized protein</fullName>
    </submittedName>
</protein>